<evidence type="ECO:0000313" key="5">
    <source>
        <dbReference type="EMBL" id="RKH35491.1"/>
    </source>
</evidence>
<accession>A0A3A8N037</accession>
<keyword evidence="3 4" id="KW-0418">Kinase</keyword>
<evidence type="ECO:0000313" key="6">
    <source>
        <dbReference type="Proteomes" id="UP000273405"/>
    </source>
</evidence>
<dbReference type="NCBIfam" id="TIGR00045">
    <property type="entry name" value="glycerate kinase"/>
    <property type="match status" value="1"/>
</dbReference>
<evidence type="ECO:0000256" key="1">
    <source>
        <dbReference type="ARBA" id="ARBA00006284"/>
    </source>
</evidence>
<dbReference type="Gene3D" id="3.40.50.10350">
    <property type="entry name" value="Glycerate kinase, domain 1"/>
    <property type="match status" value="1"/>
</dbReference>
<reference evidence="6" key="1">
    <citation type="submission" date="2018-09" db="EMBL/GenBank/DDBJ databases">
        <authorList>
            <person name="Livingstone P.G."/>
            <person name="Whitworth D.E."/>
        </authorList>
    </citation>
    <scope>NUCLEOTIDE SEQUENCE [LARGE SCALE GENOMIC DNA]</scope>
    <source>
        <strain evidence="6">CA040B</strain>
    </source>
</reference>
<dbReference type="Pfam" id="PF02595">
    <property type="entry name" value="Gly_kinase"/>
    <property type="match status" value="1"/>
</dbReference>
<comment type="caution">
    <text evidence="5">The sequence shown here is derived from an EMBL/GenBank/DDBJ whole genome shotgun (WGS) entry which is preliminary data.</text>
</comment>
<dbReference type="EMBL" id="RAWG01000322">
    <property type="protein sequence ID" value="RKH35491.1"/>
    <property type="molecule type" value="Genomic_DNA"/>
</dbReference>
<dbReference type="InterPro" id="IPR018197">
    <property type="entry name" value="Glycerate_kinase_RE-like"/>
</dbReference>
<dbReference type="GO" id="GO:0008887">
    <property type="term" value="F:glycerate kinase activity"/>
    <property type="evidence" value="ECO:0007669"/>
    <property type="project" value="UniProtKB-UniRule"/>
</dbReference>
<dbReference type="OrthoDB" id="9774290at2"/>
<dbReference type="PIRSF" id="PIRSF006078">
    <property type="entry name" value="GlxK"/>
    <property type="match status" value="1"/>
</dbReference>
<evidence type="ECO:0000256" key="4">
    <source>
        <dbReference type="PIRNR" id="PIRNR006078"/>
    </source>
</evidence>
<dbReference type="AlphaFoldDB" id="A0A3A8N037"/>
<dbReference type="Proteomes" id="UP000273405">
    <property type="component" value="Unassembled WGS sequence"/>
</dbReference>
<gene>
    <name evidence="5" type="ORF">D7X12_34040</name>
</gene>
<dbReference type="InterPro" id="IPR004381">
    <property type="entry name" value="Glycerate_kinase"/>
</dbReference>
<dbReference type="RefSeq" id="WP_120629377.1">
    <property type="nucleotide sequence ID" value="NZ_RAWG01000322.1"/>
</dbReference>
<dbReference type="PANTHER" id="PTHR21599">
    <property type="entry name" value="GLYCERATE KINASE"/>
    <property type="match status" value="1"/>
</dbReference>
<dbReference type="SUPFAM" id="SSF110738">
    <property type="entry name" value="Glycerate kinase I"/>
    <property type="match status" value="1"/>
</dbReference>
<organism evidence="5 6">
    <name type="scientific">Corallococcus sicarius</name>
    <dbReference type="NCBI Taxonomy" id="2316726"/>
    <lineage>
        <taxon>Bacteria</taxon>
        <taxon>Pseudomonadati</taxon>
        <taxon>Myxococcota</taxon>
        <taxon>Myxococcia</taxon>
        <taxon>Myxococcales</taxon>
        <taxon>Cystobacterineae</taxon>
        <taxon>Myxococcaceae</taxon>
        <taxon>Corallococcus</taxon>
    </lineage>
</organism>
<comment type="similarity">
    <text evidence="1 4">Belongs to the glycerate kinase type-1 family.</text>
</comment>
<keyword evidence="6" id="KW-1185">Reference proteome</keyword>
<evidence type="ECO:0000256" key="2">
    <source>
        <dbReference type="ARBA" id="ARBA00022679"/>
    </source>
</evidence>
<keyword evidence="2 4" id="KW-0808">Transferase</keyword>
<dbReference type="GO" id="GO:0031388">
    <property type="term" value="P:organic acid phosphorylation"/>
    <property type="evidence" value="ECO:0007669"/>
    <property type="project" value="UniProtKB-UniRule"/>
</dbReference>
<protein>
    <submittedName>
        <fullName evidence="5">Glycerate kinase</fullName>
    </submittedName>
</protein>
<evidence type="ECO:0000256" key="3">
    <source>
        <dbReference type="ARBA" id="ARBA00022777"/>
    </source>
</evidence>
<dbReference type="InterPro" id="IPR018193">
    <property type="entry name" value="Glyc_kinase_flavodox-like_fold"/>
</dbReference>
<dbReference type="InterPro" id="IPR036129">
    <property type="entry name" value="Glycerate_kinase_sf"/>
</dbReference>
<name>A0A3A8N037_9BACT</name>
<dbReference type="PANTHER" id="PTHR21599:SF0">
    <property type="entry name" value="GLYCERATE KINASE"/>
    <property type="match status" value="1"/>
</dbReference>
<dbReference type="Gene3D" id="3.90.1510.10">
    <property type="entry name" value="Glycerate kinase, domain 2"/>
    <property type="match status" value="1"/>
</dbReference>
<sequence length="370" mass="38045">MIRPRLLIAPQEFKGTLSAAEAAAAMAEGLRQASHDVVLDVAPLADGGPGTVDALLAAGRGERRWTTVRGPLGAPVKAAWARLDDGRTAVVEMATASGLSLVPPDERDARAACTYGTGELMRAALDEGCERLIVGLGGSATTDGGKGALEALGFRFLDAQGAPLPPGGASLARLARVEADARHPRLGQVELRVATDVITPLLGDDGAARLFGPQKGAGPEAVEELEAALTTFARVAGEEAAAIPGAGAAGGMGYGLAALAGGKLTSGYVLVSRALGLERRVLLADLVLTGEGRFDRQTWLGKGPVALARLAREHGTQVVLFAGSVHADAVLDLSLFRDVVELSAQARPGASAHETLREATARWAMARLDR</sequence>
<proteinExistence type="inferred from homology"/>